<gene>
    <name evidence="3" type="ORF">GCM10011502_05270</name>
</gene>
<reference evidence="4" key="1">
    <citation type="journal article" date="2019" name="Int. J. Syst. Evol. Microbiol.">
        <title>The Global Catalogue of Microorganisms (GCM) 10K type strain sequencing project: providing services to taxonomists for standard genome sequencing and annotation.</title>
        <authorList>
            <consortium name="The Broad Institute Genomics Platform"/>
            <consortium name="The Broad Institute Genome Sequencing Center for Infectious Disease"/>
            <person name="Wu L."/>
            <person name="Ma J."/>
        </authorList>
    </citation>
    <scope>NUCLEOTIDE SEQUENCE [LARGE SCALE GENOMIC DNA]</scope>
    <source>
        <strain evidence="4">CGMCC 1.15923</strain>
    </source>
</reference>
<feature type="chain" id="PRO_5045987905" description="Autotransporter domain-containing protein" evidence="1">
    <location>
        <begin position="36"/>
        <end position="697"/>
    </location>
</feature>
<dbReference type="RefSeq" id="WP_188628541.1">
    <property type="nucleotide sequence ID" value="NZ_BMKE01000003.1"/>
</dbReference>
<keyword evidence="1" id="KW-0732">Signal</keyword>
<comment type="caution">
    <text evidence="3">The sequence shown here is derived from an EMBL/GenBank/DDBJ whole genome shotgun (WGS) entry which is preliminary data.</text>
</comment>
<evidence type="ECO:0000259" key="2">
    <source>
        <dbReference type="PROSITE" id="PS51208"/>
    </source>
</evidence>
<evidence type="ECO:0000256" key="1">
    <source>
        <dbReference type="SAM" id="SignalP"/>
    </source>
</evidence>
<dbReference type="PROSITE" id="PS51208">
    <property type="entry name" value="AUTOTRANSPORTER"/>
    <property type="match status" value="1"/>
</dbReference>
<dbReference type="Gene3D" id="2.40.128.130">
    <property type="entry name" value="Autotransporter beta-domain"/>
    <property type="match status" value="1"/>
</dbReference>
<dbReference type="Pfam" id="PF03797">
    <property type="entry name" value="Autotransporter"/>
    <property type="match status" value="1"/>
</dbReference>
<dbReference type="SMART" id="SM00869">
    <property type="entry name" value="Autotransporter"/>
    <property type="match status" value="1"/>
</dbReference>
<feature type="domain" description="Autotransporter" evidence="2">
    <location>
        <begin position="420"/>
        <end position="697"/>
    </location>
</feature>
<evidence type="ECO:0000313" key="4">
    <source>
        <dbReference type="Proteomes" id="UP000646152"/>
    </source>
</evidence>
<dbReference type="InterPro" id="IPR005546">
    <property type="entry name" value="Autotransporte_beta"/>
</dbReference>
<keyword evidence="4" id="KW-1185">Reference proteome</keyword>
<sequence>MQNRRSPRAQWKTNALYSAIAAICANGLFISQAQAVPGCGSTVSADQGQCTPYDSQEVTVASGVTISTANAPAVWYSGNLGGNVEGEDIGSLTNNGNILSSGSGEDYYSSSSVAGVAINGTLRGTLTNNGVISANAEGENSNASGVATRDLTGTLNNHGTISGTATNGEGYSIYNEGYESGHGSINNLERGVLRGRLHIGGSGVTVNNDGLIDLPMSSQAGYVAGNFNQSAAGTLRIMAAGDGEDQYSQLQVHGHANIAGKAFVDVQQANTLAVGQTLNNVVYTDYHGLSGNFDQVNDNSALFNFQSLSTEGEDGHIDLKIVKGMTAVDAVNANNNPSALGAAGALDRVIDRGATTPNMQTVIDALGRLGTEQEVSDAISQTTPLLVGNSAIAANAALTGIGRVIQSRIESRRGMSSGDELYGNHKVWLKTFGSRADQNDHNGTSGFKANTAGLALGADSTVFDATRVGIAFAYANADVDGNSSTAPNSAEVDVFQLLGYGSHSLNANTELNFQAGIGLNNTEGKRDILFLGETARSDYNSLVATAGVGLAHSYTLNDSTDFTPSVRTDYTWIRDESYTEQGSSANLKVDSRTTDQLLFSLDGKLSHEFKPDMVVSANLGVGYDALNSQSSITASFAGEPGSGFTTYGLEPSPWLQRAGLSLVTNTENGMEISLHYNAEHRESFLNQTASLKLRKTF</sequence>
<proteinExistence type="predicted"/>
<organism evidence="3 4">
    <name type="scientific">Oceanisphaera marina</name>
    <dbReference type="NCBI Taxonomy" id="2017550"/>
    <lineage>
        <taxon>Bacteria</taxon>
        <taxon>Pseudomonadati</taxon>
        <taxon>Pseudomonadota</taxon>
        <taxon>Gammaproteobacteria</taxon>
        <taxon>Aeromonadales</taxon>
        <taxon>Aeromonadaceae</taxon>
        <taxon>Oceanisphaera</taxon>
    </lineage>
</organism>
<feature type="signal peptide" evidence="1">
    <location>
        <begin position="1"/>
        <end position="35"/>
    </location>
</feature>
<evidence type="ECO:0000313" key="3">
    <source>
        <dbReference type="EMBL" id="GGB35134.1"/>
    </source>
</evidence>
<protein>
    <recommendedName>
        <fullName evidence="2">Autotransporter domain-containing protein</fullName>
    </recommendedName>
</protein>
<dbReference type="Proteomes" id="UP000646152">
    <property type="component" value="Unassembled WGS sequence"/>
</dbReference>
<dbReference type="InterPro" id="IPR006315">
    <property type="entry name" value="OM_autotransptr_brl_dom"/>
</dbReference>
<dbReference type="InterPro" id="IPR036709">
    <property type="entry name" value="Autotransporte_beta_dom_sf"/>
</dbReference>
<accession>A0ABQ1IDN6</accession>
<dbReference type="SUPFAM" id="SSF103515">
    <property type="entry name" value="Autotransporter"/>
    <property type="match status" value="1"/>
</dbReference>
<dbReference type="NCBIfam" id="TIGR01414">
    <property type="entry name" value="autotrans_barl"/>
    <property type="match status" value="1"/>
</dbReference>
<dbReference type="EMBL" id="BMKE01000003">
    <property type="protein sequence ID" value="GGB35134.1"/>
    <property type="molecule type" value="Genomic_DNA"/>
</dbReference>
<name>A0ABQ1IDN6_9GAMM</name>